<dbReference type="AlphaFoldDB" id="A0A0F9ACX1"/>
<organism evidence="1">
    <name type="scientific">marine sediment metagenome</name>
    <dbReference type="NCBI Taxonomy" id="412755"/>
    <lineage>
        <taxon>unclassified sequences</taxon>
        <taxon>metagenomes</taxon>
        <taxon>ecological metagenomes</taxon>
    </lineage>
</organism>
<sequence>MTVDDLITEMQATKTAHPTLGLTEILRIFNIQA</sequence>
<reference evidence="1" key="1">
    <citation type="journal article" date="2015" name="Nature">
        <title>Complex archaea that bridge the gap between prokaryotes and eukaryotes.</title>
        <authorList>
            <person name="Spang A."/>
            <person name="Saw J.H."/>
            <person name="Jorgensen S.L."/>
            <person name="Zaremba-Niedzwiedzka K."/>
            <person name="Martijn J."/>
            <person name="Lind A.E."/>
            <person name="van Eijk R."/>
            <person name="Schleper C."/>
            <person name="Guy L."/>
            <person name="Ettema T.J."/>
        </authorList>
    </citation>
    <scope>NUCLEOTIDE SEQUENCE</scope>
</reference>
<comment type="caution">
    <text evidence="1">The sequence shown here is derived from an EMBL/GenBank/DDBJ whole genome shotgun (WGS) entry which is preliminary data.</text>
</comment>
<name>A0A0F9ACX1_9ZZZZ</name>
<feature type="non-terminal residue" evidence="1">
    <location>
        <position position="33"/>
    </location>
</feature>
<evidence type="ECO:0000313" key="1">
    <source>
        <dbReference type="EMBL" id="KKK76339.1"/>
    </source>
</evidence>
<accession>A0A0F9ACX1</accession>
<protein>
    <submittedName>
        <fullName evidence="1">Uncharacterized protein</fullName>
    </submittedName>
</protein>
<dbReference type="EMBL" id="LAZR01055451">
    <property type="protein sequence ID" value="KKK76339.1"/>
    <property type="molecule type" value="Genomic_DNA"/>
</dbReference>
<proteinExistence type="predicted"/>
<gene>
    <name evidence="1" type="ORF">LCGC14_2864650</name>
</gene>